<evidence type="ECO:0000256" key="1">
    <source>
        <dbReference type="SAM" id="Phobius"/>
    </source>
</evidence>
<reference evidence="3" key="1">
    <citation type="journal article" date="2014" name="Genome Announc.">
        <title>Draft genome sequence of Weissella oryzae SG25T, isolated from fermented rice grains.</title>
        <authorList>
            <person name="Tanizawa Y."/>
            <person name="Fujisawa T."/>
            <person name="Mochizuki T."/>
            <person name="Kaminuma E."/>
            <person name="Suzuki Y."/>
            <person name="Nakamura Y."/>
            <person name="Tohno M."/>
        </authorList>
    </citation>
    <scope>NUCLEOTIDE SEQUENCE [LARGE SCALE GENOMIC DNA]</scope>
    <source>
        <strain evidence="3">DSM 25784 / JCM 18191 / LMG 30913 / SG25</strain>
    </source>
</reference>
<dbReference type="AlphaFoldDB" id="A0A069CRU2"/>
<protein>
    <submittedName>
        <fullName evidence="2">TrkA-N domain protein</fullName>
    </submittedName>
</protein>
<feature type="transmembrane region" description="Helical" evidence="1">
    <location>
        <begin position="145"/>
        <end position="166"/>
    </location>
</feature>
<evidence type="ECO:0000313" key="3">
    <source>
        <dbReference type="Proteomes" id="UP000030643"/>
    </source>
</evidence>
<keyword evidence="1" id="KW-0812">Transmembrane</keyword>
<name>A0A069CRU2_WEIOS</name>
<proteinExistence type="predicted"/>
<feature type="transmembrane region" description="Helical" evidence="1">
    <location>
        <begin position="106"/>
        <end position="124"/>
    </location>
</feature>
<dbReference type="EMBL" id="DF820484">
    <property type="protein sequence ID" value="GAK30124.1"/>
    <property type="molecule type" value="Genomic_DNA"/>
</dbReference>
<keyword evidence="3" id="KW-1185">Reference proteome</keyword>
<dbReference type="STRING" id="1329250.WOSG25_012210"/>
<accession>A0A069CRU2</accession>
<sequence>MVTSKQVEIFEVKNGYKLFQIAYTERGEYLLYKVFDPWYGFLNILPFIQLNRPAQKISEEQASLYLCKREPNKSSSGLRVSLAMILATILTSNALNLVIIMKIHGIKILLLLLGIVLYLMFQMVCRKKATEKNELIKDYIPNIKISLQSSNLIGRGIALIFFSLTLISTPNFQIFMIPFFGFYLIPALFDFYPDIKKLAETGNKIRINS</sequence>
<dbReference type="Proteomes" id="UP000030643">
    <property type="component" value="Unassembled WGS sequence"/>
</dbReference>
<feature type="transmembrane region" description="Helical" evidence="1">
    <location>
        <begin position="78"/>
        <end position="100"/>
    </location>
</feature>
<keyword evidence="1" id="KW-0472">Membrane</keyword>
<keyword evidence="1" id="KW-1133">Transmembrane helix</keyword>
<organism evidence="2 3">
    <name type="scientific">Weissella oryzae (strain DSM 25784 / JCM 18191 / LMG 30913 / SG25)</name>
    <dbReference type="NCBI Taxonomy" id="1329250"/>
    <lineage>
        <taxon>Bacteria</taxon>
        <taxon>Bacillati</taxon>
        <taxon>Bacillota</taxon>
        <taxon>Bacilli</taxon>
        <taxon>Lactobacillales</taxon>
        <taxon>Lactobacillaceae</taxon>
        <taxon>Weissella</taxon>
    </lineage>
</organism>
<gene>
    <name evidence="2" type="ORF">WOSG25_012210</name>
</gene>
<evidence type="ECO:0000313" key="2">
    <source>
        <dbReference type="EMBL" id="GAK30124.1"/>
    </source>
</evidence>
<dbReference type="RefSeq" id="WP_027698264.1">
    <property type="nucleotide sequence ID" value="NZ_DF820484.1"/>
</dbReference>
<feature type="transmembrane region" description="Helical" evidence="1">
    <location>
        <begin position="172"/>
        <end position="192"/>
    </location>
</feature>
<dbReference type="OrthoDB" id="9833282at2"/>